<comment type="caution">
    <text evidence="2">The sequence shown here is derived from an EMBL/GenBank/DDBJ whole genome shotgun (WGS) entry which is preliminary data.</text>
</comment>
<dbReference type="AlphaFoldDB" id="A0A8H8DFI7"/>
<protein>
    <submittedName>
        <fullName evidence="2">Uncharacterized protein</fullName>
    </submittedName>
</protein>
<keyword evidence="3" id="KW-1185">Reference proteome</keyword>
<proteinExistence type="predicted"/>
<feature type="compositionally biased region" description="Basic and acidic residues" evidence="1">
    <location>
        <begin position="334"/>
        <end position="344"/>
    </location>
</feature>
<feature type="compositionally biased region" description="Basic residues" evidence="1">
    <location>
        <begin position="353"/>
        <end position="367"/>
    </location>
</feature>
<evidence type="ECO:0000313" key="2">
    <source>
        <dbReference type="EMBL" id="KAG5456744.1"/>
    </source>
</evidence>
<accession>A0A8H8DFI7</accession>
<feature type="compositionally biased region" description="Low complexity" evidence="1">
    <location>
        <begin position="302"/>
        <end position="325"/>
    </location>
</feature>
<feature type="region of interest" description="Disordered" evidence="1">
    <location>
        <begin position="135"/>
        <end position="378"/>
    </location>
</feature>
<feature type="compositionally biased region" description="Acidic residues" evidence="1">
    <location>
        <begin position="162"/>
        <end position="197"/>
    </location>
</feature>
<dbReference type="OrthoDB" id="5596610at2759"/>
<gene>
    <name evidence="2" type="ORF">BJ554DRAFT_3418</name>
</gene>
<feature type="compositionally biased region" description="Low complexity" evidence="1">
    <location>
        <begin position="144"/>
        <end position="153"/>
    </location>
</feature>
<dbReference type="EMBL" id="JAEFCI010011222">
    <property type="protein sequence ID" value="KAG5456744.1"/>
    <property type="molecule type" value="Genomic_DNA"/>
</dbReference>
<evidence type="ECO:0000313" key="3">
    <source>
        <dbReference type="Proteomes" id="UP000673691"/>
    </source>
</evidence>
<evidence type="ECO:0000256" key="1">
    <source>
        <dbReference type="SAM" id="MobiDB-lite"/>
    </source>
</evidence>
<feature type="compositionally biased region" description="Low complexity" evidence="1">
    <location>
        <begin position="233"/>
        <end position="266"/>
    </location>
</feature>
<dbReference type="Proteomes" id="UP000673691">
    <property type="component" value="Unassembled WGS sequence"/>
</dbReference>
<feature type="non-terminal residue" evidence="2">
    <location>
        <position position="1"/>
    </location>
</feature>
<organism evidence="2 3">
    <name type="scientific">Olpidium bornovanus</name>
    <dbReference type="NCBI Taxonomy" id="278681"/>
    <lineage>
        <taxon>Eukaryota</taxon>
        <taxon>Fungi</taxon>
        <taxon>Fungi incertae sedis</taxon>
        <taxon>Olpidiomycota</taxon>
        <taxon>Olpidiomycotina</taxon>
        <taxon>Olpidiomycetes</taxon>
        <taxon>Olpidiales</taxon>
        <taxon>Olpidiaceae</taxon>
        <taxon>Olpidium</taxon>
    </lineage>
</organism>
<sequence>KTLFCRTEVVLRGEIHGKRRAVHVWVRVAHDGSSAWGSAYRAFPAGATAISTCRPGASTTTVDGAGISTAAAAVLKERTVSFAPEVTVLYTYAREDYPGRAPDQPAPFTFNDALELLQLRSAYRKATERLEAERAALEAERAAPEAARQLPQASRERREAPPEAEAEEDEDEEDEVDDEEEDDEQEEEEEDGEEGLEAEAALRRAEDEDAPAASADEFFPPRRRRSSRPALTSRDASGAGAAPRASGAPPAATGVPRGAAPRRPAGIRGGKQGPPRRRGAGYSDRGRRPPGFAPSNYPPDLSPAAGAAPRFPRSPAAAAKAARGRPSPPVPSSGERRGSQRPDDSSPLDHGQHRARASRGLFRRARGGRLTLKHVPPGDCKMLPVVAH</sequence>
<reference evidence="2 3" key="1">
    <citation type="journal article" name="Sci. Rep.">
        <title>Genome-scale phylogenetic analyses confirm Olpidium as the closest living zoosporic fungus to the non-flagellated, terrestrial fungi.</title>
        <authorList>
            <person name="Chang Y."/>
            <person name="Rochon D."/>
            <person name="Sekimoto S."/>
            <person name="Wang Y."/>
            <person name="Chovatia M."/>
            <person name="Sandor L."/>
            <person name="Salamov A."/>
            <person name="Grigoriev I.V."/>
            <person name="Stajich J.E."/>
            <person name="Spatafora J.W."/>
        </authorList>
    </citation>
    <scope>NUCLEOTIDE SEQUENCE [LARGE SCALE GENOMIC DNA]</scope>
    <source>
        <strain evidence="2">S191</strain>
    </source>
</reference>
<name>A0A8H8DFI7_9FUNG</name>